<comment type="caution">
    <text evidence="1">The sequence shown here is derived from an EMBL/GenBank/DDBJ whole genome shotgun (WGS) entry which is preliminary data.</text>
</comment>
<organism evidence="1 2">
    <name type="scientific">Zhouia amylolytica AD3</name>
    <dbReference type="NCBI Taxonomy" id="1286632"/>
    <lineage>
        <taxon>Bacteria</taxon>
        <taxon>Pseudomonadati</taxon>
        <taxon>Bacteroidota</taxon>
        <taxon>Flavobacteriia</taxon>
        <taxon>Flavobacteriales</taxon>
        <taxon>Flavobacteriaceae</taxon>
        <taxon>Zhouia</taxon>
    </lineage>
</organism>
<keyword evidence="2" id="KW-1185">Reference proteome</keyword>
<dbReference type="Proteomes" id="UP000018850">
    <property type="component" value="Unassembled WGS sequence"/>
</dbReference>
<proteinExistence type="predicted"/>
<evidence type="ECO:0008006" key="3">
    <source>
        <dbReference type="Google" id="ProtNLM"/>
    </source>
</evidence>
<dbReference type="AlphaFoldDB" id="W2UL51"/>
<evidence type="ECO:0000313" key="2">
    <source>
        <dbReference type="Proteomes" id="UP000018850"/>
    </source>
</evidence>
<dbReference type="Pfam" id="PF13557">
    <property type="entry name" value="Phenol_MetA_deg"/>
    <property type="match status" value="1"/>
</dbReference>
<dbReference type="STRING" id="376730.SAMN04487906_1551"/>
<dbReference type="EMBL" id="AYXY01000023">
    <property type="protein sequence ID" value="ETN94709.1"/>
    <property type="molecule type" value="Genomic_DNA"/>
</dbReference>
<accession>W2UL51</accession>
<gene>
    <name evidence="1" type="ORF">P278_26520</name>
</gene>
<name>W2UL51_9FLAO</name>
<dbReference type="eggNOG" id="ENOG502Z7RK">
    <property type="taxonomic scope" value="Bacteria"/>
</dbReference>
<protein>
    <recommendedName>
        <fullName evidence="3">Protein involved in meta-pathway of phenol degradation</fullName>
    </recommendedName>
</protein>
<evidence type="ECO:0000313" key="1">
    <source>
        <dbReference type="EMBL" id="ETN94709.1"/>
    </source>
</evidence>
<sequence>MNLNFIRRIVFTGLLSLFCNLYYSNAQGCVAIRGFSSCSGSLGTEGYLSSGEFLVGSNNRYFESFRHFRGTEQEENRIEEGTNVINDSYFFDLTLNYGVTDRLYANLLIPFVSHVRSSMYEHGGNSYGDRHTTRAAGLADLRIGGGYWLIDHGTKPFNFAFGAGIKLPTGDYSHTDTFYNQGQDKDTEVEAVVDQSIQPGDGGLGFNLDFQGYYTLSHNFMLTTSLYYLFNPEETNGVLTRRGTSEFSVPDQYAAQIGTTFFPMVKGLAFYLGGLLEGVPASDFIGGSAGYRRPGYAISVDPGVNYTVNNLSLRLNVPFAVERNRIQSYEDKIRTIETGEFRQGDAAFADYLINFSLTYRITKHKTKKFDTDIQVLN</sequence>
<dbReference type="RefSeq" id="WP_038267536.1">
    <property type="nucleotide sequence ID" value="NZ_AYXY01000023.1"/>
</dbReference>
<dbReference type="InterPro" id="IPR025737">
    <property type="entry name" value="FApF"/>
</dbReference>
<dbReference type="PATRIC" id="fig|1286632.3.peg.2644"/>
<reference evidence="1 2" key="2">
    <citation type="journal article" date="2016" name="Genome Announc.">
        <title>Draft Genome Sequence of Zhouia amylolytica AD3, Isolated from Tidal Flat Sediment.</title>
        <authorList>
            <person name="Jia B."/>
            <person name="Jin H.M."/>
            <person name="Lee H.J."/>
            <person name="Jeon C.O."/>
        </authorList>
    </citation>
    <scope>NUCLEOTIDE SEQUENCE [LARGE SCALE GENOMIC DNA]</scope>
    <source>
        <strain evidence="1 2">AD3</strain>
    </source>
</reference>
<reference evidence="2" key="1">
    <citation type="submission" date="2013-11" db="EMBL/GenBank/DDBJ databases">
        <title>Draft genome sequence from a member of Zhouia, isolated tidal flat.</title>
        <authorList>
            <person name="Jin H."/>
            <person name="Jeon C.O."/>
        </authorList>
    </citation>
    <scope>NUCLEOTIDE SEQUENCE [LARGE SCALE GENOMIC DNA]</scope>
    <source>
        <strain evidence="2">AD3</strain>
    </source>
</reference>